<reference evidence="3 5" key="2">
    <citation type="submission" date="2021-03" db="EMBL/GenBank/DDBJ databases">
        <title>Mucilaginibacter strains isolated from gold and copper mining confer multi heavy-metal resistance.</title>
        <authorList>
            <person name="Li Y."/>
        </authorList>
    </citation>
    <scope>NUCLEOTIDE SEQUENCE [LARGE SCALE GENOMIC DNA]</scope>
    <source>
        <strain evidence="3 5">P2-4</strain>
    </source>
</reference>
<dbReference type="EMBL" id="CP043451">
    <property type="protein sequence ID" value="QEM08051.1"/>
    <property type="molecule type" value="Genomic_DNA"/>
</dbReference>
<keyword evidence="1" id="KW-0472">Membrane</keyword>
<feature type="transmembrane region" description="Helical" evidence="1">
    <location>
        <begin position="12"/>
        <end position="31"/>
    </location>
</feature>
<evidence type="ECO:0000313" key="5">
    <source>
        <dbReference type="Proteomes" id="UP000663940"/>
    </source>
</evidence>
<evidence type="ECO:0000313" key="4">
    <source>
        <dbReference type="Proteomes" id="UP000250557"/>
    </source>
</evidence>
<evidence type="ECO:0000256" key="1">
    <source>
        <dbReference type="SAM" id="Phobius"/>
    </source>
</evidence>
<feature type="transmembrane region" description="Helical" evidence="1">
    <location>
        <begin position="67"/>
        <end position="90"/>
    </location>
</feature>
<organism evidence="2 4">
    <name type="scientific">Mucilaginibacter rubeus</name>
    <dbReference type="NCBI Taxonomy" id="2027860"/>
    <lineage>
        <taxon>Bacteria</taxon>
        <taxon>Pseudomonadati</taxon>
        <taxon>Bacteroidota</taxon>
        <taxon>Sphingobacteriia</taxon>
        <taxon>Sphingobacteriales</taxon>
        <taxon>Sphingobacteriaceae</taxon>
        <taxon>Mucilaginibacter</taxon>
    </lineage>
</organism>
<sequence length="92" mass="10210">MNNILTSKLIFQLSVGCSVFIPLFLIVKIYLTIKTSDWSMSNITYISLSFLALVSIFSFVFSERQRLGIAVLEGGLIIILGVLLAINAIVRK</sequence>
<feature type="transmembrane region" description="Helical" evidence="1">
    <location>
        <begin position="43"/>
        <end position="61"/>
    </location>
</feature>
<proteinExistence type="predicted"/>
<keyword evidence="1" id="KW-1133">Transmembrane helix</keyword>
<reference evidence="2 4" key="1">
    <citation type="submission" date="2019-08" db="EMBL/GenBank/DDBJ databases">
        <title>Comparative genome analysis confer to the adaptation heavy metal polluted environment.</title>
        <authorList>
            <person name="Li Y."/>
        </authorList>
    </citation>
    <scope>NUCLEOTIDE SEQUENCE [LARGE SCALE GENOMIC DNA]</scope>
    <source>
        <strain evidence="2 4">P2</strain>
    </source>
</reference>
<protein>
    <submittedName>
        <fullName evidence="2">Uncharacterized protein</fullName>
    </submittedName>
</protein>
<dbReference type="Proteomes" id="UP000663940">
    <property type="component" value="Chromosome"/>
</dbReference>
<name>A0AAE6JLU0_9SPHI</name>
<dbReference type="AlphaFoldDB" id="A0AAE6JLU0"/>
<keyword evidence="1" id="KW-0812">Transmembrane</keyword>
<gene>
    <name evidence="2" type="ORF">DIU31_032795</name>
    <name evidence="3" type="ORF">J3L21_28210</name>
</gene>
<keyword evidence="5" id="KW-1185">Reference proteome</keyword>
<dbReference type="Proteomes" id="UP000250557">
    <property type="component" value="Chromosome"/>
</dbReference>
<evidence type="ECO:0000313" key="3">
    <source>
        <dbReference type="EMBL" id="QTE49373.1"/>
    </source>
</evidence>
<accession>A0AAE6JLU0</accession>
<dbReference type="EMBL" id="CP071880">
    <property type="protein sequence ID" value="QTE49373.1"/>
    <property type="molecule type" value="Genomic_DNA"/>
</dbReference>
<evidence type="ECO:0000313" key="2">
    <source>
        <dbReference type="EMBL" id="QEM08051.1"/>
    </source>
</evidence>
<dbReference type="RefSeq" id="WP_112657876.1">
    <property type="nucleotide sequence ID" value="NZ_CP043451.1"/>
</dbReference>